<reference evidence="2 3" key="1">
    <citation type="submission" date="2021-06" db="EMBL/GenBank/DDBJ databases">
        <authorList>
            <person name="Palmer J.M."/>
        </authorList>
    </citation>
    <scope>NUCLEOTIDE SEQUENCE [LARGE SCALE GENOMIC DNA]</scope>
    <source>
        <strain evidence="2 3">XC_2019</strain>
        <tissue evidence="2">Muscle</tissue>
    </source>
</reference>
<sequence length="89" mass="9943">MASQTGGKSEKIRESRMTSVWKSMQCPGRRGLLQDTSKKTSGKMFKENSDSSKDARQQTVSNRSGSVFKILCFCQKCPINFKSRTKLGS</sequence>
<dbReference type="EMBL" id="JAHRIN010001797">
    <property type="protein sequence ID" value="MEQ2192114.1"/>
    <property type="molecule type" value="Genomic_DNA"/>
</dbReference>
<proteinExistence type="predicted"/>
<dbReference type="Proteomes" id="UP001434883">
    <property type="component" value="Unassembled WGS sequence"/>
</dbReference>
<feature type="region of interest" description="Disordered" evidence="1">
    <location>
        <begin position="1"/>
        <end position="61"/>
    </location>
</feature>
<feature type="compositionally biased region" description="Basic and acidic residues" evidence="1">
    <location>
        <begin position="44"/>
        <end position="56"/>
    </location>
</feature>
<evidence type="ECO:0000256" key="1">
    <source>
        <dbReference type="SAM" id="MobiDB-lite"/>
    </source>
</evidence>
<evidence type="ECO:0000313" key="2">
    <source>
        <dbReference type="EMBL" id="MEQ2192114.1"/>
    </source>
</evidence>
<gene>
    <name evidence="2" type="ORF">XENOCAPTIV_007110</name>
</gene>
<evidence type="ECO:0000313" key="3">
    <source>
        <dbReference type="Proteomes" id="UP001434883"/>
    </source>
</evidence>
<accession>A0ABV0Q8P0</accession>
<name>A0ABV0Q8P0_9TELE</name>
<protein>
    <submittedName>
        <fullName evidence="2">Uncharacterized protein</fullName>
    </submittedName>
</protein>
<comment type="caution">
    <text evidence="2">The sequence shown here is derived from an EMBL/GenBank/DDBJ whole genome shotgun (WGS) entry which is preliminary data.</text>
</comment>
<keyword evidence="3" id="KW-1185">Reference proteome</keyword>
<organism evidence="2 3">
    <name type="scientific">Xenoophorus captivus</name>
    <dbReference type="NCBI Taxonomy" id="1517983"/>
    <lineage>
        <taxon>Eukaryota</taxon>
        <taxon>Metazoa</taxon>
        <taxon>Chordata</taxon>
        <taxon>Craniata</taxon>
        <taxon>Vertebrata</taxon>
        <taxon>Euteleostomi</taxon>
        <taxon>Actinopterygii</taxon>
        <taxon>Neopterygii</taxon>
        <taxon>Teleostei</taxon>
        <taxon>Neoteleostei</taxon>
        <taxon>Acanthomorphata</taxon>
        <taxon>Ovalentaria</taxon>
        <taxon>Atherinomorphae</taxon>
        <taxon>Cyprinodontiformes</taxon>
        <taxon>Goodeidae</taxon>
        <taxon>Xenoophorus</taxon>
    </lineage>
</organism>